<sequence length="235" mass="26460">MDYLFYGYDLDYYMILIPIILLSMIIGGRLKYKMKKYSKQNLSSGMTGKEIAEKMLNDNGIYDVKVISVRGQLTDHYNPSKKTVNLSESVYNQRNTAAAAIAAHECGHAVQHAKGYEWLKMRSVLVPFVGISSNLGIYLIIGGIFLMGSSPLLGQTIFQLGILGFASGTLFSFVTLPVEFDASNRAIYWLERKRIINQRELIGAKDALKWAAMTYVVAALGSLAQLIYFWTRMRR</sequence>
<keyword evidence="1" id="KW-0472">Membrane</keyword>
<dbReference type="PANTHER" id="PTHR36434">
    <property type="entry name" value="MEMBRANE PROTEASE YUGP-RELATED"/>
    <property type="match status" value="1"/>
</dbReference>
<proteinExistence type="predicted"/>
<evidence type="ECO:0008006" key="3">
    <source>
        <dbReference type="Google" id="ProtNLM"/>
    </source>
</evidence>
<dbReference type="EMBL" id="UINC01001094">
    <property type="protein sequence ID" value="SUZ70524.1"/>
    <property type="molecule type" value="Genomic_DNA"/>
</dbReference>
<accession>A0A381PV61</accession>
<gene>
    <name evidence="2" type="ORF">METZ01_LOCUS23378</name>
</gene>
<reference evidence="2" key="1">
    <citation type="submission" date="2018-05" db="EMBL/GenBank/DDBJ databases">
        <authorList>
            <person name="Lanie J.A."/>
            <person name="Ng W.-L."/>
            <person name="Kazmierczak K.M."/>
            <person name="Andrzejewski T.M."/>
            <person name="Davidsen T.M."/>
            <person name="Wayne K.J."/>
            <person name="Tettelin H."/>
            <person name="Glass J.I."/>
            <person name="Rusch D."/>
            <person name="Podicherti R."/>
            <person name="Tsui H.-C.T."/>
            <person name="Winkler M.E."/>
        </authorList>
    </citation>
    <scope>NUCLEOTIDE SEQUENCE</scope>
</reference>
<feature type="transmembrane region" description="Helical" evidence="1">
    <location>
        <begin position="157"/>
        <end position="178"/>
    </location>
</feature>
<evidence type="ECO:0000256" key="1">
    <source>
        <dbReference type="SAM" id="Phobius"/>
    </source>
</evidence>
<organism evidence="2">
    <name type="scientific">marine metagenome</name>
    <dbReference type="NCBI Taxonomy" id="408172"/>
    <lineage>
        <taxon>unclassified sequences</taxon>
        <taxon>metagenomes</taxon>
        <taxon>ecological metagenomes</taxon>
    </lineage>
</organism>
<keyword evidence="1" id="KW-1133">Transmembrane helix</keyword>
<keyword evidence="1" id="KW-0812">Transmembrane</keyword>
<feature type="transmembrane region" description="Helical" evidence="1">
    <location>
        <begin position="207"/>
        <end position="230"/>
    </location>
</feature>
<dbReference type="AlphaFoldDB" id="A0A381PV61"/>
<feature type="transmembrane region" description="Helical" evidence="1">
    <location>
        <begin position="124"/>
        <end position="145"/>
    </location>
</feature>
<name>A0A381PV61_9ZZZZ</name>
<feature type="transmembrane region" description="Helical" evidence="1">
    <location>
        <begin position="12"/>
        <end position="30"/>
    </location>
</feature>
<dbReference type="InterPro" id="IPR007395">
    <property type="entry name" value="Zn_peptidase_2"/>
</dbReference>
<dbReference type="Pfam" id="PF04298">
    <property type="entry name" value="Zn_peptidase_2"/>
    <property type="match status" value="1"/>
</dbReference>
<protein>
    <recommendedName>
        <fullName evidence="3">Zinc metallopeptidase</fullName>
    </recommendedName>
</protein>
<evidence type="ECO:0000313" key="2">
    <source>
        <dbReference type="EMBL" id="SUZ70524.1"/>
    </source>
</evidence>
<dbReference type="PANTHER" id="PTHR36434:SF1">
    <property type="entry name" value="MEMBRANE PROTEASE YUGP-RELATED"/>
    <property type="match status" value="1"/>
</dbReference>